<name>A0ABT5WVF2_9SPHN</name>
<accession>A0ABT5WVF2</accession>
<comment type="caution">
    <text evidence="1">The sequence shown here is derived from an EMBL/GenBank/DDBJ whole genome shotgun (WGS) entry which is preliminary data.</text>
</comment>
<proteinExistence type="predicted"/>
<gene>
    <name evidence="1" type="ORF">PYV00_19575</name>
</gene>
<evidence type="ECO:0008006" key="3">
    <source>
        <dbReference type="Google" id="ProtNLM"/>
    </source>
</evidence>
<protein>
    <recommendedName>
        <fullName evidence="3">DGQHR domain-containing protein</fullName>
    </recommendedName>
</protein>
<dbReference type="RefSeq" id="WP_275230016.1">
    <property type="nucleotide sequence ID" value="NZ_JARESE010000068.1"/>
</dbReference>
<keyword evidence="2" id="KW-1185">Reference proteome</keyword>
<dbReference type="Proteomes" id="UP001216253">
    <property type="component" value="Unassembled WGS sequence"/>
</dbReference>
<organism evidence="1 2">
    <name type="scientific">Novosphingobium album</name>
    <name type="common">ex Liu et al. 2023</name>
    <dbReference type="NCBI Taxonomy" id="3031130"/>
    <lineage>
        <taxon>Bacteria</taxon>
        <taxon>Pseudomonadati</taxon>
        <taxon>Pseudomonadota</taxon>
        <taxon>Alphaproteobacteria</taxon>
        <taxon>Sphingomonadales</taxon>
        <taxon>Sphingomonadaceae</taxon>
        <taxon>Novosphingobium</taxon>
    </lineage>
</organism>
<evidence type="ECO:0000313" key="2">
    <source>
        <dbReference type="Proteomes" id="UP001216253"/>
    </source>
</evidence>
<reference evidence="1 2" key="1">
    <citation type="submission" date="2023-03" db="EMBL/GenBank/DDBJ databases">
        <title>NovoSphingobium album sp. nov. isolated from polycyclic aromatic hydrocarbons- and heavy-metal polluted soil.</title>
        <authorList>
            <person name="Liu Z."/>
            <person name="Wang K."/>
        </authorList>
    </citation>
    <scope>NUCLEOTIDE SEQUENCE [LARGE SCALE GENOMIC DNA]</scope>
    <source>
        <strain evidence="1 2">H3SJ31-1</strain>
    </source>
</reference>
<evidence type="ECO:0000313" key="1">
    <source>
        <dbReference type="EMBL" id="MDE8653895.1"/>
    </source>
</evidence>
<dbReference type="EMBL" id="JARESE010000068">
    <property type="protein sequence ID" value="MDE8653895.1"/>
    <property type="molecule type" value="Genomic_DNA"/>
</dbReference>
<sequence>MKNGVDLPEAALEASDRLFVFKETEHPEGGTPRNFSFTSADVAPLGYEDLAAAQLHKSISIPLEIMGARIVETDVDGMDKSKPVRIRARLESPFTSRAIGLVRGGWLPPTLAATRKSAVILTDRNIIAMITGRFKDGRPVRREPDFIDLFEDEPVRINPSLSVIEGNSRAIPDPSSVRDQYAEVIVKVANALPRARLMVGPGSIQGIVGLIEDTRPTLVREKALLRRFASVLGAPVALSNRDARWREVITAADELGVRRNALVVLAMLSAIVNPRGYCAAKKVLKLNADYSDGDAYNALSDLRSLKLLMYCFACYPEENTQLCTQDRHLAHFWVGIGASDFRLVGKGLRCSMTPHEAILPGPYCQRWMADIAAGADQSV</sequence>